<proteinExistence type="inferred from homology"/>
<evidence type="ECO:0000256" key="5">
    <source>
        <dbReference type="PIRNR" id="PIRNR005673"/>
    </source>
</evidence>
<accession>A0ABQ8GY08</accession>
<dbReference type="Proteomes" id="UP000827721">
    <property type="component" value="Unassembled WGS sequence"/>
</dbReference>
<dbReference type="SMART" id="SM00185">
    <property type="entry name" value="ARM"/>
    <property type="match status" value="6"/>
</dbReference>
<gene>
    <name evidence="7" type="ORF">JRO89_XSUnG0145700</name>
</gene>
<protein>
    <recommendedName>
        <fullName evidence="5">Importin subunit alpha</fullName>
    </recommendedName>
</protein>
<dbReference type="InterPro" id="IPR024931">
    <property type="entry name" value="Importin_alpha"/>
</dbReference>
<evidence type="ECO:0000256" key="4">
    <source>
        <dbReference type="ARBA" id="ARBA00022927"/>
    </source>
</evidence>
<comment type="caution">
    <text evidence="7">The sequence shown here is derived from an EMBL/GenBank/DDBJ whole genome shotgun (WGS) entry which is preliminary data.</text>
</comment>
<comment type="similarity">
    <text evidence="1 5">Belongs to the importin alpha family.</text>
</comment>
<dbReference type="Pfam" id="PF13513">
    <property type="entry name" value="HEAT_EZ"/>
    <property type="match status" value="1"/>
</dbReference>
<evidence type="ECO:0000256" key="1">
    <source>
        <dbReference type="ARBA" id="ARBA00010394"/>
    </source>
</evidence>
<dbReference type="Pfam" id="PF00514">
    <property type="entry name" value="Arm"/>
    <property type="match status" value="3"/>
</dbReference>
<sequence length="527" mass="57139">MADDGLAHHRRDPIKSSVGNGAAQRRRQNAVTVGKERRESLVRAKRLCRVGTSGSDSEVSMDNDMMIDEEQSILETQASAAVEELKSAVAYQGKGAMQKRVSALRELRRILSRSEFPPIEAALKAGAISFLVQCLSFGSADEQKICWEIVKLICSGHVILLGILQLLEAAWCLTNIAAGKQEETKALLPALPLLIAHLGEKSSSPVAEQCAWALGNVAGEGEELRNILLSQGALPPLARMMLPNKGSTVRTAAWALSNLIKGPNPTAATELIRVDGVVDAILRHLKKADEELATEVAWVIVYLSALSNVATGILVKSDVLQLLVERLATSNSLQLLIPVLRSLGNLVADKVIEVLGKCLKSEHRVLKKEAAWVLSNIAAGSVEHKQLIYTSKALALLLRLLSTAPFDIRKEVAYVLGNLCVAPTQGDAKPNLIQEHLVSLIGRGCLPGFIDLVRSADPEAARLGLQFMELVLRGMPNGEGPKLVEREDGIDAMERFQFHENEDLRNMANGLVDKYFGEDYGLDVSGE</sequence>
<dbReference type="InterPro" id="IPR000225">
    <property type="entry name" value="Armadillo"/>
</dbReference>
<reference evidence="7 8" key="1">
    <citation type="submission" date="2021-02" db="EMBL/GenBank/DDBJ databases">
        <title>Plant Genome Project.</title>
        <authorList>
            <person name="Zhang R.-G."/>
        </authorList>
    </citation>
    <scope>NUCLEOTIDE SEQUENCE [LARGE SCALE GENOMIC DNA]</scope>
    <source>
        <tissue evidence="7">Leaves</tissue>
    </source>
</reference>
<evidence type="ECO:0000256" key="3">
    <source>
        <dbReference type="ARBA" id="ARBA00022737"/>
    </source>
</evidence>
<keyword evidence="4 5" id="KW-0653">Protein transport</keyword>
<dbReference type="SUPFAM" id="SSF48371">
    <property type="entry name" value="ARM repeat"/>
    <property type="match status" value="1"/>
</dbReference>
<name>A0ABQ8GY08_9ROSI</name>
<dbReference type="InterPro" id="IPR016024">
    <property type="entry name" value="ARM-type_fold"/>
</dbReference>
<organism evidence="7 8">
    <name type="scientific">Xanthoceras sorbifolium</name>
    <dbReference type="NCBI Taxonomy" id="99658"/>
    <lineage>
        <taxon>Eukaryota</taxon>
        <taxon>Viridiplantae</taxon>
        <taxon>Streptophyta</taxon>
        <taxon>Embryophyta</taxon>
        <taxon>Tracheophyta</taxon>
        <taxon>Spermatophyta</taxon>
        <taxon>Magnoliopsida</taxon>
        <taxon>eudicotyledons</taxon>
        <taxon>Gunneridae</taxon>
        <taxon>Pentapetalae</taxon>
        <taxon>rosids</taxon>
        <taxon>malvids</taxon>
        <taxon>Sapindales</taxon>
        <taxon>Sapindaceae</taxon>
        <taxon>Xanthoceroideae</taxon>
        <taxon>Xanthoceras</taxon>
    </lineage>
</organism>
<dbReference type="PIRSF" id="PIRSF005673">
    <property type="entry name" value="Importin_alpha"/>
    <property type="match status" value="1"/>
</dbReference>
<evidence type="ECO:0000256" key="2">
    <source>
        <dbReference type="ARBA" id="ARBA00022448"/>
    </source>
</evidence>
<dbReference type="InterPro" id="IPR011989">
    <property type="entry name" value="ARM-like"/>
</dbReference>
<evidence type="ECO:0000313" key="8">
    <source>
        <dbReference type="Proteomes" id="UP000827721"/>
    </source>
</evidence>
<dbReference type="EMBL" id="JAFEMO010000376">
    <property type="protein sequence ID" value="KAH7519053.1"/>
    <property type="molecule type" value="Genomic_DNA"/>
</dbReference>
<dbReference type="Gene3D" id="1.25.10.10">
    <property type="entry name" value="Leucine-rich Repeat Variant"/>
    <property type="match status" value="1"/>
</dbReference>
<evidence type="ECO:0000256" key="6">
    <source>
        <dbReference type="SAM" id="MobiDB-lite"/>
    </source>
</evidence>
<keyword evidence="2 5" id="KW-0813">Transport</keyword>
<dbReference type="PANTHER" id="PTHR23316">
    <property type="entry name" value="IMPORTIN ALPHA"/>
    <property type="match status" value="1"/>
</dbReference>
<keyword evidence="8" id="KW-1185">Reference proteome</keyword>
<keyword evidence="3" id="KW-0677">Repeat</keyword>
<feature type="region of interest" description="Disordered" evidence="6">
    <location>
        <begin position="1"/>
        <end position="35"/>
    </location>
</feature>
<evidence type="ECO:0000313" key="7">
    <source>
        <dbReference type="EMBL" id="KAH7519053.1"/>
    </source>
</evidence>